<feature type="binding site" evidence="6">
    <location>
        <begin position="225"/>
        <end position="230"/>
    </location>
    <ligand>
        <name>GTP</name>
        <dbReference type="ChEBI" id="CHEBI:37565"/>
    </ligand>
</feature>
<name>A0A9D1LPG9_9FIRM</name>
<feature type="binding site" evidence="6">
    <location>
        <position position="250"/>
    </location>
    <ligand>
        <name>Mg(2+)</name>
        <dbReference type="ChEBI" id="CHEBI:18420"/>
    </ligand>
</feature>
<dbReference type="NCBIfam" id="TIGR00231">
    <property type="entry name" value="small_GTP"/>
    <property type="match status" value="1"/>
</dbReference>
<feature type="binding site" evidence="6">
    <location>
        <position position="20"/>
    </location>
    <ligand>
        <name>(6S)-5-formyl-5,6,7,8-tetrahydrofolate</name>
        <dbReference type="ChEBI" id="CHEBI:57457"/>
    </ligand>
</feature>
<evidence type="ECO:0000313" key="9">
    <source>
        <dbReference type="EMBL" id="HIU45555.1"/>
    </source>
</evidence>
<comment type="cofactor">
    <cofactor evidence="6">
        <name>K(+)</name>
        <dbReference type="ChEBI" id="CHEBI:29103"/>
    </cofactor>
    <text evidence="6">Binds 1 potassium ion per subunit.</text>
</comment>
<dbReference type="InterPro" id="IPR004520">
    <property type="entry name" value="GTPase_MnmE"/>
</dbReference>
<dbReference type="InterPro" id="IPR027417">
    <property type="entry name" value="P-loop_NTPase"/>
</dbReference>
<comment type="caution">
    <text evidence="6">Lacks conserved residue(s) required for the propagation of feature annotation.</text>
</comment>
<comment type="similarity">
    <text evidence="1 6 7">Belongs to the TRAFAC class TrmE-Era-EngA-EngB-Septin-like GTPase superfamily. TrmE GTPase family.</text>
</comment>
<dbReference type="Gene3D" id="1.20.120.430">
    <property type="entry name" value="tRNA modification GTPase MnmE domain 2"/>
    <property type="match status" value="1"/>
</dbReference>
<dbReference type="Pfam" id="PF12631">
    <property type="entry name" value="MnmE_helical"/>
    <property type="match status" value="1"/>
</dbReference>
<dbReference type="PANTHER" id="PTHR42714:SF2">
    <property type="entry name" value="TRNA MODIFICATION GTPASE GTPBP3, MITOCHONDRIAL"/>
    <property type="match status" value="1"/>
</dbReference>
<dbReference type="Gene3D" id="3.40.50.300">
    <property type="entry name" value="P-loop containing nucleotide triphosphate hydrolases"/>
    <property type="match status" value="1"/>
</dbReference>
<dbReference type="InterPro" id="IPR005225">
    <property type="entry name" value="Small_GTP-bd"/>
</dbReference>
<feature type="binding site" evidence="6">
    <location>
        <position position="225"/>
    </location>
    <ligand>
        <name>K(+)</name>
        <dbReference type="ChEBI" id="CHEBI:29103"/>
    </ligand>
</feature>
<reference evidence="9" key="2">
    <citation type="journal article" date="2021" name="PeerJ">
        <title>Extensive microbial diversity within the chicken gut microbiome revealed by metagenomics and culture.</title>
        <authorList>
            <person name="Gilroy R."/>
            <person name="Ravi A."/>
            <person name="Getino M."/>
            <person name="Pursley I."/>
            <person name="Horton D.L."/>
            <person name="Alikhan N.F."/>
            <person name="Baker D."/>
            <person name="Gharbi K."/>
            <person name="Hall N."/>
            <person name="Watson M."/>
            <person name="Adriaenssens E.M."/>
            <person name="Foster-Nyarko E."/>
            <person name="Jarju S."/>
            <person name="Secka A."/>
            <person name="Antonio M."/>
            <person name="Oren A."/>
            <person name="Chaudhuri R.R."/>
            <person name="La Ragione R."/>
            <person name="Hildebrand F."/>
            <person name="Pallen M.J."/>
        </authorList>
    </citation>
    <scope>NUCLEOTIDE SEQUENCE</scope>
    <source>
        <strain evidence="9">ChiGjej1B1-22543</strain>
    </source>
</reference>
<feature type="binding site" evidence="6">
    <location>
        <position position="244"/>
    </location>
    <ligand>
        <name>K(+)</name>
        <dbReference type="ChEBI" id="CHEBI:29103"/>
    </ligand>
</feature>
<dbReference type="EC" id="3.6.-.-" evidence="6"/>
<dbReference type="CDD" id="cd04164">
    <property type="entry name" value="trmE"/>
    <property type="match status" value="1"/>
</dbReference>
<feature type="binding site" evidence="6">
    <location>
        <begin position="244"/>
        <end position="250"/>
    </location>
    <ligand>
        <name>GTP</name>
        <dbReference type="ChEBI" id="CHEBI:37565"/>
    </ligand>
</feature>
<comment type="subcellular location">
    <subcellularLocation>
        <location evidence="6">Cytoplasm</location>
    </subcellularLocation>
</comment>
<dbReference type="InterPro" id="IPR027266">
    <property type="entry name" value="TrmE/GcvT-like"/>
</dbReference>
<feature type="domain" description="TrmE-type G" evidence="8">
    <location>
        <begin position="215"/>
        <end position="361"/>
    </location>
</feature>
<dbReference type="Pfam" id="PF01926">
    <property type="entry name" value="MMR_HSR1"/>
    <property type="match status" value="1"/>
</dbReference>
<proteinExistence type="inferred from homology"/>
<organism evidence="9 10">
    <name type="scientific">Candidatus Alloenteromonas pullicola</name>
    <dbReference type="NCBI Taxonomy" id="2840784"/>
    <lineage>
        <taxon>Bacteria</taxon>
        <taxon>Bacillati</taxon>
        <taxon>Bacillota</taxon>
        <taxon>Bacillota incertae sedis</taxon>
        <taxon>Candidatus Alloenteromonas</taxon>
    </lineage>
</organism>
<dbReference type="GO" id="GO:0003924">
    <property type="term" value="F:GTPase activity"/>
    <property type="evidence" value="ECO:0007669"/>
    <property type="project" value="UniProtKB-UniRule"/>
</dbReference>
<dbReference type="PRINTS" id="PR00326">
    <property type="entry name" value="GTP1OBG"/>
</dbReference>
<gene>
    <name evidence="6 9" type="primary">mnmE</name>
    <name evidence="6" type="synonym">trmE</name>
    <name evidence="9" type="ORF">IAC52_04590</name>
</gene>
<dbReference type="GO" id="GO:0002098">
    <property type="term" value="P:tRNA wobble uridine modification"/>
    <property type="evidence" value="ECO:0007669"/>
    <property type="project" value="TreeGrafter"/>
</dbReference>
<keyword evidence="4 6" id="KW-0630">Potassium</keyword>
<keyword evidence="3 6" id="KW-0547">Nucleotide-binding</keyword>
<comment type="function">
    <text evidence="6">Exhibits a very high intrinsic GTPase hydrolysis rate. Involved in the addition of a carboxymethylaminomethyl (cmnm) group at the wobble position (U34) of certain tRNAs, forming tRNA-cmnm(5)s(2)U34.</text>
</comment>
<comment type="subunit">
    <text evidence="6">Homodimer. Heterotetramer of two MnmE and two MnmG subunits.</text>
</comment>
<dbReference type="NCBIfam" id="TIGR00450">
    <property type="entry name" value="mnmE_trmE_thdF"/>
    <property type="match status" value="1"/>
</dbReference>
<sequence length="439" mass="47270">MEPIIALATPPLKSALALIRVSGDGCFEIASELAGKPVGLSGQRELLHAKLSYDGKQLDDVMLLVYPKSKSMTGEEVVEVSCHGSMLIANQIIDAFIALGARYAKRGEFTMRSYLNGKMGLVEAESVNDLINAPTELAKDLALKSLNGEASQRFAPIKDRISALLATIETSIDFPEYKDTADLAVSSVLCESRKIKEDLSSLIKDSEDGRYVKEGVKVAILGEPNVGKSSLLNALLGEQKAIVTPIPGTTRDVVEGELSIHGIPIKLLDTAGLRESDDEVEKIGIRKSVEAVEECDLAILLIDQDTTEEQIESLKRLSSGKKTLLVYNKTDISKAPENCVGISAKEGDVNALKEAIFSCLSLSPASLSAASLSSKRQLSLLKRIDNDLSSAIEGAESEQTLDLVSIPLMDAYNACRELLGLDPTLDLQDEIFSRFCVGK</sequence>
<feature type="binding site" evidence="6">
    <location>
        <position position="246"/>
    </location>
    <ligand>
        <name>K(+)</name>
        <dbReference type="ChEBI" id="CHEBI:29103"/>
    </ligand>
</feature>
<dbReference type="GO" id="GO:0030488">
    <property type="term" value="P:tRNA methylation"/>
    <property type="evidence" value="ECO:0007669"/>
    <property type="project" value="TreeGrafter"/>
</dbReference>
<dbReference type="Proteomes" id="UP000824070">
    <property type="component" value="Unassembled WGS sequence"/>
</dbReference>
<dbReference type="CDD" id="cd14858">
    <property type="entry name" value="TrmE_N"/>
    <property type="match status" value="1"/>
</dbReference>
<evidence type="ECO:0000256" key="2">
    <source>
        <dbReference type="ARBA" id="ARBA00022694"/>
    </source>
</evidence>
<dbReference type="AlphaFoldDB" id="A0A9D1LPG9"/>
<keyword evidence="6" id="KW-0963">Cytoplasm</keyword>
<dbReference type="Pfam" id="PF10396">
    <property type="entry name" value="TrmE_N"/>
    <property type="match status" value="1"/>
</dbReference>
<evidence type="ECO:0000313" key="10">
    <source>
        <dbReference type="Proteomes" id="UP000824070"/>
    </source>
</evidence>
<dbReference type="EMBL" id="DVMV01000038">
    <property type="protein sequence ID" value="HIU45555.1"/>
    <property type="molecule type" value="Genomic_DNA"/>
</dbReference>
<accession>A0A9D1LPG9</accession>
<dbReference type="InterPro" id="IPR031168">
    <property type="entry name" value="G_TrmE"/>
</dbReference>
<evidence type="ECO:0000256" key="4">
    <source>
        <dbReference type="ARBA" id="ARBA00022958"/>
    </source>
</evidence>
<keyword evidence="6" id="KW-0378">Hydrolase</keyword>
<keyword evidence="2 6" id="KW-0819">tRNA processing</keyword>
<feature type="binding site" evidence="6">
    <location>
        <position position="118"/>
    </location>
    <ligand>
        <name>(6S)-5-formyl-5,6,7,8-tetrahydrofolate</name>
        <dbReference type="ChEBI" id="CHEBI:57457"/>
    </ligand>
</feature>
<evidence type="ECO:0000259" key="8">
    <source>
        <dbReference type="PROSITE" id="PS51709"/>
    </source>
</evidence>
<evidence type="ECO:0000256" key="7">
    <source>
        <dbReference type="RuleBase" id="RU003313"/>
    </source>
</evidence>
<dbReference type="InterPro" id="IPR025867">
    <property type="entry name" value="MnmE_helical"/>
</dbReference>
<dbReference type="SUPFAM" id="SSF52540">
    <property type="entry name" value="P-loop containing nucleoside triphosphate hydrolases"/>
    <property type="match status" value="1"/>
</dbReference>
<evidence type="ECO:0000256" key="3">
    <source>
        <dbReference type="ARBA" id="ARBA00022741"/>
    </source>
</evidence>
<dbReference type="InterPro" id="IPR018948">
    <property type="entry name" value="GTP-bd_TrmE_N"/>
</dbReference>
<dbReference type="InterPro" id="IPR027368">
    <property type="entry name" value="MnmE_dom2"/>
</dbReference>
<keyword evidence="5 6" id="KW-0342">GTP-binding</keyword>
<feature type="binding site" evidence="6">
    <location>
        <position position="249"/>
    </location>
    <ligand>
        <name>K(+)</name>
        <dbReference type="ChEBI" id="CHEBI:29103"/>
    </ligand>
</feature>
<evidence type="ECO:0000256" key="6">
    <source>
        <dbReference type="HAMAP-Rule" id="MF_00379"/>
    </source>
</evidence>
<dbReference type="InterPro" id="IPR006073">
    <property type="entry name" value="GTP-bd"/>
</dbReference>
<comment type="caution">
    <text evidence="9">The sequence shown here is derived from an EMBL/GenBank/DDBJ whole genome shotgun (WGS) entry which is preliminary data.</text>
</comment>
<dbReference type="GO" id="GO:0005525">
    <property type="term" value="F:GTP binding"/>
    <property type="evidence" value="ECO:0007669"/>
    <property type="project" value="UniProtKB-UniRule"/>
</dbReference>
<feature type="binding site" evidence="6">
    <location>
        <position position="439"/>
    </location>
    <ligand>
        <name>(6S)-5-formyl-5,6,7,8-tetrahydrofolate</name>
        <dbReference type="ChEBI" id="CHEBI:57457"/>
    </ligand>
</feature>
<dbReference type="GO" id="GO:0046872">
    <property type="term" value="F:metal ion binding"/>
    <property type="evidence" value="ECO:0007669"/>
    <property type="project" value="UniProtKB-KW"/>
</dbReference>
<evidence type="ECO:0000256" key="5">
    <source>
        <dbReference type="ARBA" id="ARBA00023134"/>
    </source>
</evidence>
<dbReference type="Gene3D" id="3.30.1360.120">
    <property type="entry name" value="Probable tRNA modification gtpase trme, domain 1"/>
    <property type="match status" value="1"/>
</dbReference>
<dbReference type="GO" id="GO:0005829">
    <property type="term" value="C:cytosol"/>
    <property type="evidence" value="ECO:0007669"/>
    <property type="project" value="TreeGrafter"/>
</dbReference>
<protein>
    <recommendedName>
        <fullName evidence="6">tRNA modification GTPase MnmE</fullName>
        <ecNumber evidence="6">3.6.-.-</ecNumber>
    </recommendedName>
</protein>
<dbReference type="PANTHER" id="PTHR42714">
    <property type="entry name" value="TRNA MODIFICATION GTPASE GTPBP3"/>
    <property type="match status" value="1"/>
</dbReference>
<dbReference type="PROSITE" id="PS51709">
    <property type="entry name" value="G_TRME"/>
    <property type="match status" value="1"/>
</dbReference>
<feature type="binding site" evidence="6">
    <location>
        <position position="79"/>
    </location>
    <ligand>
        <name>(6S)-5-formyl-5,6,7,8-tetrahydrofolate</name>
        <dbReference type="ChEBI" id="CHEBI:57457"/>
    </ligand>
</feature>
<evidence type="ECO:0000256" key="1">
    <source>
        <dbReference type="ARBA" id="ARBA00011043"/>
    </source>
</evidence>
<feature type="binding site" evidence="6">
    <location>
        <begin position="269"/>
        <end position="272"/>
    </location>
    <ligand>
        <name>GTP</name>
        <dbReference type="ChEBI" id="CHEBI:37565"/>
    </ligand>
</feature>
<dbReference type="HAMAP" id="MF_00379">
    <property type="entry name" value="GTPase_MnmE"/>
    <property type="match status" value="1"/>
</dbReference>
<feature type="binding site" evidence="6">
    <location>
        <position position="229"/>
    </location>
    <ligand>
        <name>Mg(2+)</name>
        <dbReference type="ChEBI" id="CHEBI:18420"/>
    </ligand>
</feature>
<keyword evidence="6" id="KW-0460">Magnesium</keyword>
<keyword evidence="6" id="KW-0479">Metal-binding</keyword>
<reference evidence="9" key="1">
    <citation type="submission" date="2020-10" db="EMBL/GenBank/DDBJ databases">
        <authorList>
            <person name="Gilroy R."/>
        </authorList>
    </citation>
    <scope>NUCLEOTIDE SEQUENCE</scope>
    <source>
        <strain evidence="9">ChiGjej1B1-22543</strain>
    </source>
</reference>